<organism evidence="3 4">
    <name type="scientific">Paraburkholderia phenazinium</name>
    <dbReference type="NCBI Taxonomy" id="60549"/>
    <lineage>
        <taxon>Bacteria</taxon>
        <taxon>Pseudomonadati</taxon>
        <taxon>Pseudomonadota</taxon>
        <taxon>Betaproteobacteria</taxon>
        <taxon>Burkholderiales</taxon>
        <taxon>Burkholderiaceae</taxon>
        <taxon>Paraburkholderia</taxon>
    </lineage>
</organism>
<dbReference type="SUPFAM" id="SSF52833">
    <property type="entry name" value="Thioredoxin-like"/>
    <property type="match status" value="1"/>
</dbReference>
<feature type="transmembrane region" description="Helical" evidence="1">
    <location>
        <begin position="40"/>
        <end position="61"/>
    </location>
</feature>
<dbReference type="PANTHER" id="PTHR42852">
    <property type="entry name" value="THIOL:DISULFIDE INTERCHANGE PROTEIN DSBE"/>
    <property type="match status" value="1"/>
</dbReference>
<keyword evidence="1" id="KW-0812">Transmembrane</keyword>
<dbReference type="InterPro" id="IPR036249">
    <property type="entry name" value="Thioredoxin-like_sf"/>
</dbReference>
<keyword evidence="3" id="KW-0413">Isomerase</keyword>
<evidence type="ECO:0000313" key="4">
    <source>
        <dbReference type="Proteomes" id="UP000184693"/>
    </source>
</evidence>
<feature type="transmembrane region" description="Helical" evidence="1">
    <location>
        <begin position="6"/>
        <end position="28"/>
    </location>
</feature>
<dbReference type="Gene3D" id="3.40.30.10">
    <property type="entry name" value="Glutaredoxin"/>
    <property type="match status" value="1"/>
</dbReference>
<dbReference type="Proteomes" id="UP000184693">
    <property type="component" value="Unassembled WGS sequence"/>
</dbReference>
<dbReference type="InterPro" id="IPR041017">
    <property type="entry name" value="Thioredoxin_10"/>
</dbReference>
<keyword evidence="1" id="KW-1133">Transmembrane helix</keyword>
<evidence type="ECO:0000259" key="2">
    <source>
        <dbReference type="PROSITE" id="PS51352"/>
    </source>
</evidence>
<reference evidence="3 4" key="1">
    <citation type="submission" date="2016-11" db="EMBL/GenBank/DDBJ databases">
        <authorList>
            <person name="Jaros S."/>
            <person name="Januszkiewicz K."/>
            <person name="Wedrychowicz H."/>
        </authorList>
    </citation>
    <scope>NUCLEOTIDE SEQUENCE [LARGE SCALE GENOMIC DNA]</scope>
    <source>
        <strain evidence="3 4">GAS86</strain>
    </source>
</reference>
<dbReference type="Pfam" id="PF08534">
    <property type="entry name" value="Redoxin"/>
    <property type="match status" value="1"/>
</dbReference>
<dbReference type="Pfam" id="PF17991">
    <property type="entry name" value="Thioredoxin_10"/>
    <property type="match status" value="1"/>
</dbReference>
<dbReference type="Gene3D" id="2.60.120.260">
    <property type="entry name" value="Galactose-binding domain-like"/>
    <property type="match status" value="1"/>
</dbReference>
<sequence>MLLTVIAYFGGALAILSLCILPVLPFLFSRNRQRFAARMLPILIGAASTVAIVATLTIVGGREQRPPDRLSPEKDSIGLAPSIGSGRRLGGGITELAHWNLSGGVMKVSDHSTGAYKALLPVEGALPPLGGSVQWLNSPPLTDQNLRGKVVVINIWTYSCINCLRSLPYVKAWADKYKSQGLVVIGVHAPEFAFERNIDNVKRATHELGVDYPVAIDNNYAIWRGLDNEYWPAQYFIDARGQIRHHNFGEGNYAKSEKVIQILLAEAGSSDATKKVSSAANAVTPGIELPADVADLQSPETYIGYAQADNFASPGGEAQDEIHTYVAPTQPTVNDWGLAGKWDVEKDRATLAAASGSIVYRFHARDLHLVLGPGKDGKPVRFRVSIDGGAPGDAHGTDVADDGSGTVTEHRLYQLVRQKHDVGDHTFSIQFLDPGVEAYAITFG</sequence>
<feature type="domain" description="Thioredoxin" evidence="2">
    <location>
        <begin position="114"/>
        <end position="265"/>
    </location>
</feature>
<dbReference type="InterPro" id="IPR013766">
    <property type="entry name" value="Thioredoxin_domain"/>
</dbReference>
<dbReference type="EMBL" id="FSRM01000002">
    <property type="protein sequence ID" value="SIO54240.1"/>
    <property type="molecule type" value="Genomic_DNA"/>
</dbReference>
<proteinExistence type="predicted"/>
<evidence type="ECO:0000256" key="1">
    <source>
        <dbReference type="SAM" id="Phobius"/>
    </source>
</evidence>
<dbReference type="InterPro" id="IPR013740">
    <property type="entry name" value="Redoxin"/>
</dbReference>
<dbReference type="OrthoDB" id="9811352at2"/>
<dbReference type="PANTHER" id="PTHR42852:SF13">
    <property type="entry name" value="PROTEIN DIPZ"/>
    <property type="match status" value="1"/>
</dbReference>
<dbReference type="GO" id="GO:0016491">
    <property type="term" value="F:oxidoreductase activity"/>
    <property type="evidence" value="ECO:0007669"/>
    <property type="project" value="InterPro"/>
</dbReference>
<evidence type="ECO:0000313" key="3">
    <source>
        <dbReference type="EMBL" id="SIO54240.1"/>
    </source>
</evidence>
<dbReference type="InterPro" id="IPR050553">
    <property type="entry name" value="Thioredoxin_ResA/DsbE_sf"/>
</dbReference>
<gene>
    <name evidence="3" type="ORF">SAMN05444168_6778</name>
</gene>
<dbReference type="GO" id="GO:0016853">
    <property type="term" value="F:isomerase activity"/>
    <property type="evidence" value="ECO:0007669"/>
    <property type="project" value="UniProtKB-KW"/>
</dbReference>
<name>A0A1N6KCG6_9BURK</name>
<keyword evidence="1" id="KW-0472">Membrane</keyword>
<dbReference type="AlphaFoldDB" id="A0A1N6KCG6"/>
<accession>A0A1N6KCG6</accession>
<dbReference type="PROSITE" id="PS51352">
    <property type="entry name" value="THIOREDOXIN_2"/>
    <property type="match status" value="1"/>
</dbReference>
<dbReference type="CDD" id="cd03012">
    <property type="entry name" value="TlpA_like_DipZ_like"/>
    <property type="match status" value="1"/>
</dbReference>
<protein>
    <submittedName>
        <fullName evidence="3">Thiol-disulfide isomerase or thioredoxin</fullName>
    </submittedName>
</protein>